<evidence type="ECO:0000256" key="1">
    <source>
        <dbReference type="ARBA" id="ARBA00004651"/>
    </source>
</evidence>
<feature type="transmembrane region" description="Helical" evidence="8">
    <location>
        <begin position="409"/>
        <end position="427"/>
    </location>
</feature>
<feature type="transmembrane region" description="Helical" evidence="8">
    <location>
        <begin position="144"/>
        <end position="164"/>
    </location>
</feature>
<evidence type="ECO:0000313" key="11">
    <source>
        <dbReference type="Proteomes" id="UP001353858"/>
    </source>
</evidence>
<feature type="transmembrane region" description="Helical" evidence="8">
    <location>
        <begin position="170"/>
        <end position="188"/>
    </location>
</feature>
<evidence type="ECO:0000256" key="4">
    <source>
        <dbReference type="ARBA" id="ARBA00022597"/>
    </source>
</evidence>
<keyword evidence="6 8" id="KW-1133">Transmembrane helix</keyword>
<feature type="transmembrane region" description="Helical" evidence="8">
    <location>
        <begin position="371"/>
        <end position="388"/>
    </location>
</feature>
<dbReference type="InterPro" id="IPR005828">
    <property type="entry name" value="MFS_sugar_transport-like"/>
</dbReference>
<dbReference type="Pfam" id="PF00083">
    <property type="entry name" value="Sugar_tr"/>
    <property type="match status" value="1"/>
</dbReference>
<dbReference type="GO" id="GO:0022857">
    <property type="term" value="F:transmembrane transporter activity"/>
    <property type="evidence" value="ECO:0007669"/>
    <property type="project" value="InterPro"/>
</dbReference>
<dbReference type="InterPro" id="IPR005829">
    <property type="entry name" value="Sugar_transporter_CS"/>
</dbReference>
<dbReference type="PANTHER" id="PTHR48021:SF39">
    <property type="entry name" value="MAJOR FACILITATOR SUPERFAMILY (MFS) PROFILE DOMAIN-CONTAINING PROTEIN"/>
    <property type="match status" value="1"/>
</dbReference>
<dbReference type="GO" id="GO:0005886">
    <property type="term" value="C:plasma membrane"/>
    <property type="evidence" value="ECO:0007669"/>
    <property type="project" value="UniProtKB-SubCell"/>
</dbReference>
<feature type="transmembrane region" description="Helical" evidence="8">
    <location>
        <begin position="56"/>
        <end position="76"/>
    </location>
</feature>
<feature type="transmembrane region" description="Helical" evidence="8">
    <location>
        <begin position="262"/>
        <end position="284"/>
    </location>
</feature>
<keyword evidence="4" id="KW-0762">Sugar transport</keyword>
<dbReference type="Gene3D" id="1.20.1250.20">
    <property type="entry name" value="MFS general substrate transporter like domains"/>
    <property type="match status" value="1"/>
</dbReference>
<reference evidence="11" key="1">
    <citation type="submission" date="2023-01" db="EMBL/GenBank/DDBJ databases">
        <title>Key to firefly adult light organ development and bioluminescence: homeobox transcription factors regulate luciferase expression and transportation to peroxisome.</title>
        <authorList>
            <person name="Fu X."/>
        </authorList>
    </citation>
    <scope>NUCLEOTIDE SEQUENCE [LARGE SCALE GENOMIC DNA]</scope>
</reference>
<gene>
    <name evidence="10" type="ORF">RN001_008718</name>
</gene>
<comment type="caution">
    <text evidence="10">The sequence shown here is derived from an EMBL/GenBank/DDBJ whole genome shotgun (WGS) entry which is preliminary data.</text>
</comment>
<dbReference type="PROSITE" id="PS50850">
    <property type="entry name" value="MFS"/>
    <property type="match status" value="1"/>
</dbReference>
<name>A0AAN7P9Z8_9COLE</name>
<evidence type="ECO:0000256" key="7">
    <source>
        <dbReference type="ARBA" id="ARBA00023136"/>
    </source>
</evidence>
<accession>A0AAN7P9Z8</accession>
<feature type="transmembrane region" description="Helical" evidence="8">
    <location>
        <begin position="442"/>
        <end position="462"/>
    </location>
</feature>
<evidence type="ECO:0000259" key="9">
    <source>
        <dbReference type="PROSITE" id="PS50850"/>
    </source>
</evidence>
<evidence type="ECO:0000256" key="6">
    <source>
        <dbReference type="ARBA" id="ARBA00022989"/>
    </source>
</evidence>
<evidence type="ECO:0000256" key="5">
    <source>
        <dbReference type="ARBA" id="ARBA00022692"/>
    </source>
</evidence>
<feature type="transmembrane region" description="Helical" evidence="8">
    <location>
        <begin position="304"/>
        <end position="323"/>
    </location>
</feature>
<dbReference type="InterPro" id="IPR036259">
    <property type="entry name" value="MFS_trans_sf"/>
</dbReference>
<feature type="transmembrane region" description="Helical" evidence="8">
    <location>
        <begin position="113"/>
        <end position="132"/>
    </location>
</feature>
<dbReference type="Proteomes" id="UP001353858">
    <property type="component" value="Unassembled WGS sequence"/>
</dbReference>
<protein>
    <recommendedName>
        <fullName evidence="9">Major facilitator superfamily (MFS) profile domain-containing protein</fullName>
    </recommendedName>
</protein>
<evidence type="ECO:0000256" key="2">
    <source>
        <dbReference type="ARBA" id="ARBA00022448"/>
    </source>
</evidence>
<keyword evidence="3" id="KW-1003">Cell membrane</keyword>
<evidence type="ECO:0000256" key="3">
    <source>
        <dbReference type="ARBA" id="ARBA00022475"/>
    </source>
</evidence>
<dbReference type="EMBL" id="JARPUR010000003">
    <property type="protein sequence ID" value="KAK4880572.1"/>
    <property type="molecule type" value="Genomic_DNA"/>
</dbReference>
<dbReference type="PROSITE" id="PS00217">
    <property type="entry name" value="SUGAR_TRANSPORT_2"/>
    <property type="match status" value="1"/>
</dbReference>
<sequence>MAEPASDLRVITSQVIAALIKNLLLIIIGMGSAYPTILIPALIVDSNFMINKEETSWIGSVNLVTVLVGACLSGAFTQRLGRKRFMQILTIPLFTCWIIFRFATYIWQIFISLTLYGLTQGLIEASIMSYVAEVTQPRVRGMLVATNALSIILGVLIEFGLGTLLSWRDAAAVSSILPLVAFVVLFFIPESPHWLVMRHKLSKARKSLAWLRGWTTVEMVENEFSEMCRNHKVNYDNVYQSSDAICFKTNLKNANKFLKKNFCWPFSIVSLTCFLAVFTGTWTLQTYAVAIFDTFDVPMNHYRATLTLGVVQFLGCVFYVILLRYYGKRMLSFVSLCSSAAITLALGIYAYKENATYLVFRDKNDSTTDLQSMNWIPLVLILCLAFIGQCGTRGLPWTLIGEVFSHETRATGCGLVSAVFYGFAFAANKSFLKMTDSLTVPVVFWINCGINLFGFIILYYVLPETEGRSLQEIIDHFSGISKLDNKVKRTVNLRMVQKFTGHTVGLICFNTLSLLAGGNNDNRTRHKLRQDKMRVTGCFLYQVQLKLDVSNINQQ</sequence>
<keyword evidence="11" id="KW-1185">Reference proteome</keyword>
<proteinExistence type="predicted"/>
<keyword evidence="2" id="KW-0813">Transport</keyword>
<feature type="transmembrane region" description="Helical" evidence="8">
    <location>
        <begin position="23"/>
        <end position="44"/>
    </location>
</feature>
<keyword evidence="5 8" id="KW-0812">Transmembrane</keyword>
<feature type="transmembrane region" description="Helical" evidence="8">
    <location>
        <begin position="88"/>
        <end position="107"/>
    </location>
</feature>
<evidence type="ECO:0000256" key="8">
    <source>
        <dbReference type="SAM" id="Phobius"/>
    </source>
</evidence>
<dbReference type="InterPro" id="IPR050549">
    <property type="entry name" value="MFS_Trehalose_Transporter"/>
</dbReference>
<feature type="transmembrane region" description="Helical" evidence="8">
    <location>
        <begin position="330"/>
        <end position="351"/>
    </location>
</feature>
<comment type="subcellular location">
    <subcellularLocation>
        <location evidence="1">Cell membrane</location>
        <topology evidence="1">Multi-pass membrane protein</topology>
    </subcellularLocation>
</comment>
<dbReference type="InterPro" id="IPR020846">
    <property type="entry name" value="MFS_dom"/>
</dbReference>
<dbReference type="FunFam" id="1.20.1250.20:FF:000218">
    <property type="entry name" value="facilitated trehalose transporter Tret1"/>
    <property type="match status" value="1"/>
</dbReference>
<dbReference type="AlphaFoldDB" id="A0AAN7P9Z8"/>
<dbReference type="SUPFAM" id="SSF103473">
    <property type="entry name" value="MFS general substrate transporter"/>
    <property type="match status" value="1"/>
</dbReference>
<keyword evidence="7 8" id="KW-0472">Membrane</keyword>
<feature type="domain" description="Major facilitator superfamily (MFS) profile" evidence="9">
    <location>
        <begin position="10"/>
        <end position="466"/>
    </location>
</feature>
<organism evidence="10 11">
    <name type="scientific">Aquatica leii</name>
    <dbReference type="NCBI Taxonomy" id="1421715"/>
    <lineage>
        <taxon>Eukaryota</taxon>
        <taxon>Metazoa</taxon>
        <taxon>Ecdysozoa</taxon>
        <taxon>Arthropoda</taxon>
        <taxon>Hexapoda</taxon>
        <taxon>Insecta</taxon>
        <taxon>Pterygota</taxon>
        <taxon>Neoptera</taxon>
        <taxon>Endopterygota</taxon>
        <taxon>Coleoptera</taxon>
        <taxon>Polyphaga</taxon>
        <taxon>Elateriformia</taxon>
        <taxon>Elateroidea</taxon>
        <taxon>Lampyridae</taxon>
        <taxon>Luciolinae</taxon>
        <taxon>Aquatica</taxon>
    </lineage>
</organism>
<dbReference type="PANTHER" id="PTHR48021">
    <property type="match status" value="1"/>
</dbReference>
<evidence type="ECO:0000313" key="10">
    <source>
        <dbReference type="EMBL" id="KAK4880572.1"/>
    </source>
</evidence>